<keyword evidence="1" id="KW-1133">Transmembrane helix</keyword>
<keyword evidence="3" id="KW-1185">Reference proteome</keyword>
<accession>A0A0W1S0J4</accession>
<evidence type="ECO:0000313" key="2">
    <source>
        <dbReference type="EMBL" id="KTG19441.1"/>
    </source>
</evidence>
<keyword evidence="1" id="KW-0812">Transmembrane</keyword>
<dbReference type="Pfam" id="PF26045">
    <property type="entry name" value="OB_2TM_halo"/>
    <property type="match status" value="1"/>
</dbReference>
<dbReference type="Proteomes" id="UP000053157">
    <property type="component" value="Unassembled WGS sequence"/>
</dbReference>
<evidence type="ECO:0000313" key="3">
    <source>
        <dbReference type="Proteomes" id="UP000053157"/>
    </source>
</evidence>
<feature type="transmembrane region" description="Helical" evidence="1">
    <location>
        <begin position="88"/>
        <end position="107"/>
    </location>
</feature>
<gene>
    <name evidence="2" type="ORF">AUR66_18100</name>
</gene>
<reference evidence="2 3" key="1">
    <citation type="submission" date="2015-12" db="EMBL/GenBank/DDBJ databases">
        <title>Haloferax profundi sp. nov. isolated from the Discovery deep brine-seawater interface in the Red Sea.</title>
        <authorList>
            <person name="Zhang G."/>
            <person name="Stingl U."/>
            <person name="Rashid M."/>
        </authorList>
    </citation>
    <scope>NUCLEOTIDE SEQUENCE [LARGE SCALE GENOMIC DNA]</scope>
    <source>
        <strain evidence="2 3">SB29</strain>
    </source>
</reference>
<organism evidence="2 3">
    <name type="scientific">Haloferax profundi</name>
    <dbReference type="NCBI Taxonomy" id="1544718"/>
    <lineage>
        <taxon>Archaea</taxon>
        <taxon>Methanobacteriati</taxon>
        <taxon>Methanobacteriota</taxon>
        <taxon>Stenosarchaea group</taxon>
        <taxon>Halobacteria</taxon>
        <taxon>Halobacteriales</taxon>
        <taxon>Haloferacaceae</taxon>
        <taxon>Haloferax</taxon>
    </lineage>
</organism>
<keyword evidence="1" id="KW-0472">Membrane</keyword>
<protein>
    <submittedName>
        <fullName evidence="2">Uncharacterized protein</fullName>
    </submittedName>
</protein>
<name>A0A0W1S0J4_9EURY</name>
<proteinExistence type="predicted"/>
<dbReference type="AlphaFoldDB" id="A0A0W1S0J4"/>
<comment type="caution">
    <text evidence="2">The sequence shown here is derived from an EMBL/GenBank/DDBJ whole genome shotgun (WGS) entry which is preliminary data.</text>
</comment>
<dbReference type="EMBL" id="LOPV01000445">
    <property type="protein sequence ID" value="KTG19441.1"/>
    <property type="molecule type" value="Genomic_DNA"/>
</dbReference>
<sequence length="143" mass="16003">MGAYPSESELGTEYDVWIGEETSLTGTVVETEPLTIVAEYGTGEKLRLQIVGADLDAQRGDSLVVFGVVEEDHTIRALNAYTTPASNYLYMYVVSFLAGVWVLGRLIRTWRLDCENWSLEPRTTPLKVSDISIWSQKTEQHDA</sequence>
<dbReference type="InterPro" id="IPR058927">
    <property type="entry name" value="OB_2TM"/>
</dbReference>
<evidence type="ECO:0000256" key="1">
    <source>
        <dbReference type="SAM" id="Phobius"/>
    </source>
</evidence>